<sequence>MIGNDEDDEMTFDELIDIFLSNKHSMASAENFISVRKNKDLQRAARPEALYSLEKTEKYFLRNYITKNLKLADGIYIFVISTDDPHTIRCAKSARDPNYHWYDSVDGHTSIGYRRPVRYAGTLTFRQGELLFWSNASGHYKPPEELRYLMTPYVRLLLPDYKFKRINFKK</sequence>
<proteinExistence type="predicted"/>
<reference evidence="3" key="1">
    <citation type="submission" date="2016-12" db="EMBL/GenBank/DDBJ databases">
        <authorList>
            <person name="Gaudriault S."/>
        </authorList>
    </citation>
    <scope>NUCLEOTIDE SEQUENCE [LARGE SCALE GENOMIC DNA]</scope>
    <source>
        <strain evidence="3">HGB1681 (deposited as PTA-6826 in the American Type Culture Collection)</strain>
    </source>
</reference>
<protein>
    <submittedName>
        <fullName evidence="2">Uncharacterized protein</fullName>
    </submittedName>
</protein>
<dbReference type="EMBL" id="NIBU01000004">
    <property type="protein sequence ID" value="PHM38039.1"/>
    <property type="molecule type" value="Genomic_DNA"/>
</dbReference>
<reference evidence="2" key="2">
    <citation type="submission" date="2016-12" db="EMBL/GenBank/DDBJ databases">
        <authorList>
            <person name="Song W.-J."/>
            <person name="Kurnit D.M."/>
        </authorList>
    </citation>
    <scope>NUCLEOTIDE SEQUENCE [LARGE SCALE GENOMIC DNA]</scope>
    <source>
        <strain evidence="2">HGB1681</strain>
    </source>
</reference>
<evidence type="ECO:0000313" key="3">
    <source>
        <dbReference type="Proteomes" id="UP000196435"/>
    </source>
</evidence>
<dbReference type="EMBL" id="FTLG01000190">
    <property type="protein sequence ID" value="SIP73968.1"/>
    <property type="molecule type" value="Genomic_DNA"/>
</dbReference>
<accession>A0A1N6MYL3</accession>
<keyword evidence="4" id="KW-1185">Reference proteome</keyword>
<evidence type="ECO:0000313" key="4">
    <source>
        <dbReference type="Proteomes" id="UP000224871"/>
    </source>
</evidence>
<dbReference type="OrthoDB" id="7304993at2"/>
<dbReference type="Proteomes" id="UP000224871">
    <property type="component" value="Unassembled WGS sequence"/>
</dbReference>
<evidence type="ECO:0000313" key="1">
    <source>
        <dbReference type="EMBL" id="PHM38039.1"/>
    </source>
</evidence>
<dbReference type="AlphaFoldDB" id="A0A1N6MYL3"/>
<evidence type="ECO:0000313" key="2">
    <source>
        <dbReference type="EMBL" id="SIP73968.1"/>
    </source>
</evidence>
<organism evidence="2 3">
    <name type="scientific">Xenorhabdus innexi</name>
    <dbReference type="NCBI Taxonomy" id="290109"/>
    <lineage>
        <taxon>Bacteria</taxon>
        <taxon>Pseudomonadati</taxon>
        <taxon>Pseudomonadota</taxon>
        <taxon>Gammaproteobacteria</taxon>
        <taxon>Enterobacterales</taxon>
        <taxon>Morganellaceae</taxon>
        <taxon>Xenorhabdus</taxon>
    </lineage>
</organism>
<dbReference type="Proteomes" id="UP000196435">
    <property type="component" value="Unassembled WGS sequence"/>
</dbReference>
<gene>
    <name evidence="1" type="ORF">Xinn_00525</name>
    <name evidence="2" type="ORF">XIS1_480094</name>
</gene>
<dbReference type="RefSeq" id="WP_086953414.1">
    <property type="nucleotide sequence ID" value="NZ_CAWNQC010000237.1"/>
</dbReference>
<name>A0A1N6MYL3_9GAMM</name>
<reference evidence="1 4" key="3">
    <citation type="journal article" date="2017" name="Nat. Microbiol.">
        <title>Natural product diversity associated with the nematode symbionts Photorhabdus and Xenorhabdus.</title>
        <authorList>
            <person name="Tobias N.J."/>
            <person name="Wolff H."/>
            <person name="Djahanschiri B."/>
            <person name="Grundmann F."/>
            <person name="Kronenwerth M."/>
            <person name="Shi Y.M."/>
            <person name="Simonyi S."/>
            <person name="Grun P."/>
            <person name="Shapiro-Ilan D."/>
            <person name="Pidot S.J."/>
            <person name="Stinear T.P."/>
            <person name="Ebersberger I."/>
            <person name="Bode H.B."/>
        </authorList>
    </citation>
    <scope>NUCLEOTIDE SEQUENCE [LARGE SCALE GENOMIC DNA]</scope>
    <source>
        <strain evidence="1 4">DSM 16336</strain>
    </source>
</reference>